<evidence type="ECO:0000259" key="2">
    <source>
        <dbReference type="PROSITE" id="PS50004"/>
    </source>
</evidence>
<dbReference type="Pfam" id="PF00168">
    <property type="entry name" value="C2"/>
    <property type="match status" value="1"/>
</dbReference>
<feature type="region of interest" description="Disordered" evidence="1">
    <location>
        <begin position="672"/>
        <end position="701"/>
    </location>
</feature>
<feature type="compositionally biased region" description="Low complexity" evidence="1">
    <location>
        <begin position="293"/>
        <end position="305"/>
    </location>
</feature>
<dbReference type="Proteomes" id="UP001479436">
    <property type="component" value="Unassembled WGS sequence"/>
</dbReference>
<dbReference type="Gene3D" id="2.60.40.150">
    <property type="entry name" value="C2 domain"/>
    <property type="match status" value="1"/>
</dbReference>
<dbReference type="CDD" id="cd08688">
    <property type="entry name" value="C2_KIAA0528-like"/>
    <property type="match status" value="1"/>
</dbReference>
<dbReference type="PROSITE" id="PS50004">
    <property type="entry name" value="C2"/>
    <property type="match status" value="1"/>
</dbReference>
<dbReference type="InterPro" id="IPR038983">
    <property type="entry name" value="C2CD5"/>
</dbReference>
<accession>A0ABR2WSI4</accession>
<evidence type="ECO:0000256" key="1">
    <source>
        <dbReference type="SAM" id="MobiDB-lite"/>
    </source>
</evidence>
<sequence>MPCILKIKVHSARDLPVMDRKSELTDAYVEVRFADYDVQRTSICRKTLNPVWNADFRVEVTDDGDLQNEPLELKVLDYDTITANDAVGSVLIDLNPLLLWGSPRQIAGWFPIYDTLRGVRGEIYVQVKIQFFGDVNPFKDSSAGVQFFSISTVTEKFPIVAMYGFVDALLCENDPEYHWSDSFRTPRSSNESRQRLLYRMSGQLRRLLGRKVLELGGNAVLGYQQSFDYESEENTITARAIGTAVRLAGIDSTTSPMERIYTNIGQNEFFEEPVSESDSEVEEAKSDDQQEVNGLPINNGNGNLNTSDLRHRSAGNDSEDRNSIKHVARSFTERSRKSSFNTIKTLDQQIFTLQDFPTGSILRMGGVVAARSVKLIENDRTDAREAWWDELRDEIKSHAKVLGCPHVIGYSESITINDDLCVLSAVGTAAIVDLSIFYPLAGMQPSGFIHEEAGVNPMYMPRSYSSSLKERFFYESTFKRKRRRKEPEECRMCHIPYSIHSSPFPIKLVRCAGCKKKYVSEILLSTTELPSELDVIGKSCYVEAHVCRTKKNKDGESNASIVSDAIPFVEYDIHRELMNKLKIHCMNAIFGLRLKIAVGDSLIVAVASGTACYLSALPMPPSLQISRNLEVIDEEDRNLLEIQRRILEIGEKNRELMEVALEQRANASEIDGVSVGPHLQANGEDSDSGSESSSSSELDDYDTRHSNLVIQIDDDADEDFMAVLFDPEMPENFEMSSTEYLPNSSLLSRDGLQSTDTQINTQTITLMKQVSIGGAPDHLNRQLAGVFRRLYEEIRFRLVFYPSWVIAGIRFDVQLPKPFELQIIFIATVITESSGLNPKSISKFGALSLEHTSTQTSTG</sequence>
<protein>
    <recommendedName>
        <fullName evidence="2">C2 domain-containing protein</fullName>
    </recommendedName>
</protein>
<dbReference type="InterPro" id="IPR056430">
    <property type="entry name" value="C2CD5_YbjQ-like_dom"/>
</dbReference>
<dbReference type="PANTHER" id="PTHR37412">
    <property type="entry name" value="C2 DOMAIN-CONTAINING PROTEIN 5"/>
    <property type="match status" value="1"/>
</dbReference>
<dbReference type="InterPro" id="IPR056431">
    <property type="entry name" value="C2CD5_YbjQ-rel_dom"/>
</dbReference>
<dbReference type="PANTHER" id="PTHR37412:SF2">
    <property type="entry name" value="C2 DOMAIN-CONTAINING PROTEIN 5"/>
    <property type="match status" value="1"/>
</dbReference>
<feature type="domain" description="C2" evidence="2">
    <location>
        <begin position="1"/>
        <end position="110"/>
    </location>
</feature>
<dbReference type="Pfam" id="PF23028">
    <property type="entry name" value="YbjQ_3"/>
    <property type="match status" value="1"/>
</dbReference>
<dbReference type="SUPFAM" id="SSF49562">
    <property type="entry name" value="C2 domain (Calcium/lipid-binding domain, CaLB)"/>
    <property type="match status" value="1"/>
</dbReference>
<dbReference type="InterPro" id="IPR000008">
    <property type="entry name" value="C2_dom"/>
</dbReference>
<organism evidence="3 4">
    <name type="scientific">Basidiobolus ranarum</name>
    <dbReference type="NCBI Taxonomy" id="34480"/>
    <lineage>
        <taxon>Eukaryota</taxon>
        <taxon>Fungi</taxon>
        <taxon>Fungi incertae sedis</taxon>
        <taxon>Zoopagomycota</taxon>
        <taxon>Entomophthoromycotina</taxon>
        <taxon>Basidiobolomycetes</taxon>
        <taxon>Basidiobolales</taxon>
        <taxon>Basidiobolaceae</taxon>
        <taxon>Basidiobolus</taxon>
    </lineage>
</organism>
<comment type="caution">
    <text evidence="3">The sequence shown here is derived from an EMBL/GenBank/DDBJ whole genome shotgun (WGS) entry which is preliminary data.</text>
</comment>
<dbReference type="Pfam" id="PF23025">
    <property type="entry name" value="YbjQ_2"/>
    <property type="match status" value="3"/>
</dbReference>
<dbReference type="EMBL" id="JASJQH010000418">
    <property type="protein sequence ID" value="KAK9764488.1"/>
    <property type="molecule type" value="Genomic_DNA"/>
</dbReference>
<gene>
    <name evidence="3" type="ORF">K7432_007950</name>
</gene>
<reference evidence="3 4" key="1">
    <citation type="submission" date="2023-04" db="EMBL/GenBank/DDBJ databases">
        <title>Genome of Basidiobolus ranarum AG-B5.</title>
        <authorList>
            <person name="Stajich J.E."/>
            <person name="Carter-House D."/>
            <person name="Gryganskyi A."/>
        </authorList>
    </citation>
    <scope>NUCLEOTIDE SEQUENCE [LARGE SCALE GENOMIC DNA]</scope>
    <source>
        <strain evidence="3 4">AG-B5</strain>
    </source>
</reference>
<proteinExistence type="predicted"/>
<evidence type="ECO:0000313" key="4">
    <source>
        <dbReference type="Proteomes" id="UP001479436"/>
    </source>
</evidence>
<name>A0ABR2WSI4_9FUNG</name>
<dbReference type="SMART" id="SM00239">
    <property type="entry name" value="C2"/>
    <property type="match status" value="1"/>
</dbReference>
<dbReference type="InterPro" id="IPR035892">
    <property type="entry name" value="C2_domain_sf"/>
</dbReference>
<evidence type="ECO:0000313" key="3">
    <source>
        <dbReference type="EMBL" id="KAK9764488.1"/>
    </source>
</evidence>
<dbReference type="InterPro" id="IPR037785">
    <property type="entry name" value="C2_C2CD5"/>
</dbReference>
<keyword evidence="4" id="KW-1185">Reference proteome</keyword>
<feature type="region of interest" description="Disordered" evidence="1">
    <location>
        <begin position="272"/>
        <end position="330"/>
    </location>
</feature>
<feature type="compositionally biased region" description="Acidic residues" evidence="1">
    <location>
        <begin position="272"/>
        <end position="281"/>
    </location>
</feature>